<accession>Q98RC4</accession>
<proteinExistence type="predicted"/>
<protein>
    <submittedName>
        <fullName evidence="2">Uncharacterized protein</fullName>
    </submittedName>
</protein>
<dbReference type="STRING" id="272635.gene:17576665"/>
<sequence>MDTIQIILIVFWSLVILITLVIELLTFGIFSSIITIAAIPSLIIATSGPLEWYWMFLQFVIFIFLFVILYFSFYKAVKKYLAKMTLFKGPIQDIVGTKTKLLISCNETNEDINNYGSVSINGKNYRTLSEVGEGKIEKDNIVEISAIRGTTLFVKKVSQNILS</sequence>
<dbReference type="eggNOG" id="ENOG5030MYB">
    <property type="taxonomic scope" value="Bacteria"/>
</dbReference>
<dbReference type="Proteomes" id="UP000000528">
    <property type="component" value="Chromosome"/>
</dbReference>
<dbReference type="EMBL" id="AL445563">
    <property type="protein sequence ID" value="CAC13258.1"/>
    <property type="molecule type" value="Genomic_DNA"/>
</dbReference>
<name>Q98RC4_MYCPU</name>
<dbReference type="AlphaFoldDB" id="Q98RC4"/>
<evidence type="ECO:0000256" key="1">
    <source>
        <dbReference type="SAM" id="Phobius"/>
    </source>
</evidence>
<dbReference type="BioCyc" id="MPUL272635:G1GT6-84-MONOMER"/>
<keyword evidence="1" id="KW-1133">Transmembrane helix</keyword>
<keyword evidence="1" id="KW-0812">Transmembrane</keyword>
<dbReference type="HOGENOM" id="CLU_137919_0_0_14"/>
<dbReference type="RefSeq" id="WP_010924889.1">
    <property type="nucleotide sequence ID" value="NC_002771.1"/>
</dbReference>
<organism evidence="3">
    <name type="scientific">Mycoplasmopsis pulmonis (strain UAB CTIP)</name>
    <name type="common">Mycoplasma pulmonis</name>
    <dbReference type="NCBI Taxonomy" id="272635"/>
    <lineage>
        <taxon>Bacteria</taxon>
        <taxon>Bacillati</taxon>
        <taxon>Mycoplasmatota</taxon>
        <taxon>Mycoplasmoidales</taxon>
        <taxon>Metamycoplasmataceae</taxon>
        <taxon>Mycoplasmopsis</taxon>
    </lineage>
</organism>
<dbReference type="Gene3D" id="2.40.50.140">
    <property type="entry name" value="Nucleic acid-binding proteins"/>
    <property type="match status" value="1"/>
</dbReference>
<evidence type="ECO:0000313" key="2">
    <source>
        <dbReference type="EMBL" id="CAC13258.1"/>
    </source>
</evidence>
<keyword evidence="3" id="KW-1185">Reference proteome</keyword>
<dbReference type="PIR" id="E90522">
    <property type="entry name" value="E90522"/>
</dbReference>
<reference evidence="2 3" key="1">
    <citation type="journal article" date="2001" name="Nucleic Acids Res.">
        <title>The complete genome sequence of the murine respiratory pathogen Mycoplasma pulmonis.</title>
        <authorList>
            <person name="Chambaud I."/>
            <person name="Heilig R."/>
            <person name="Ferris S."/>
            <person name="Barbe V."/>
            <person name="Samson D."/>
            <person name="Galisson F."/>
            <person name="Moszer I."/>
            <person name="Dybvig K."/>
            <person name="Wroblewski H."/>
            <person name="Viari A."/>
            <person name="Rocha E.P.C."/>
            <person name="Blanchard A."/>
        </authorList>
    </citation>
    <scope>NUCLEOTIDE SEQUENCE [LARGE SCALE GENOMIC DNA]</scope>
    <source>
        <strain evidence="2 3">UAB CTIP</strain>
    </source>
</reference>
<feature type="transmembrane region" description="Helical" evidence="1">
    <location>
        <begin position="7"/>
        <end position="40"/>
    </location>
</feature>
<evidence type="ECO:0000313" key="3">
    <source>
        <dbReference type="Proteomes" id="UP000000528"/>
    </source>
</evidence>
<keyword evidence="1" id="KW-0472">Membrane</keyword>
<feature type="transmembrane region" description="Helical" evidence="1">
    <location>
        <begin position="52"/>
        <end position="74"/>
    </location>
</feature>
<dbReference type="InterPro" id="IPR012340">
    <property type="entry name" value="NA-bd_OB-fold"/>
</dbReference>
<dbReference type="KEGG" id="mpu:MYPU_0850"/>
<gene>
    <name evidence="2" type="ordered locus">MYPU_0850</name>
</gene>